<dbReference type="PANTHER" id="PTHR12001:SF69">
    <property type="entry name" value="ALL TRANS-POLYPRENYL-DIPHOSPHATE SYNTHASE PDSS1"/>
    <property type="match status" value="1"/>
</dbReference>
<dbReference type="Gene3D" id="1.10.600.10">
    <property type="entry name" value="Farnesyl Diphosphate Synthase"/>
    <property type="match status" value="1"/>
</dbReference>
<evidence type="ECO:0000256" key="5">
    <source>
        <dbReference type="ARBA" id="ARBA00022842"/>
    </source>
</evidence>
<evidence type="ECO:0000313" key="6">
    <source>
        <dbReference type="EMBL" id="MDH6057682.1"/>
    </source>
</evidence>
<dbReference type="EMBL" id="JANQDO010000086">
    <property type="protein sequence ID" value="MDH6057682.1"/>
    <property type="molecule type" value="Genomic_DNA"/>
</dbReference>
<dbReference type="PANTHER" id="PTHR12001">
    <property type="entry name" value="GERANYLGERANYL PYROPHOSPHATE SYNTHASE"/>
    <property type="match status" value="1"/>
</dbReference>
<dbReference type="PROSITE" id="PS00444">
    <property type="entry name" value="POLYPRENYL_SYNTHASE_2"/>
    <property type="match status" value="1"/>
</dbReference>
<dbReference type="RefSeq" id="WP_280657217.1">
    <property type="nucleotide sequence ID" value="NZ_JANQDO010000086.1"/>
</dbReference>
<evidence type="ECO:0000256" key="1">
    <source>
        <dbReference type="ARBA" id="ARBA00001946"/>
    </source>
</evidence>
<keyword evidence="4" id="KW-0479">Metal-binding</keyword>
<evidence type="ECO:0000256" key="3">
    <source>
        <dbReference type="ARBA" id="ARBA00022679"/>
    </source>
</evidence>
<accession>A0ABT6K615</accession>
<reference evidence="6 7" key="1">
    <citation type="journal article" date="2023" name="J. Phycol.">
        <title>Chrysosporum ovalisporum is synonymous with the true-branching cyanobacterium Umezakia natans (Nostocales/Aphanizomenonaceae).</title>
        <authorList>
            <person name="McGregor G.B."/>
            <person name="Sendall B.C."/>
            <person name="Niiyama Y."/>
            <person name="Tuji A."/>
            <person name="Willis A."/>
        </authorList>
    </citation>
    <scope>NUCLEOTIDE SEQUENCE [LARGE SCALE GENOMIC DNA]</scope>
    <source>
        <strain evidence="6 7">FSS-43</strain>
    </source>
</reference>
<evidence type="ECO:0000256" key="2">
    <source>
        <dbReference type="ARBA" id="ARBA00006706"/>
    </source>
</evidence>
<evidence type="ECO:0000256" key="4">
    <source>
        <dbReference type="ARBA" id="ARBA00022723"/>
    </source>
</evidence>
<dbReference type="SUPFAM" id="SSF48576">
    <property type="entry name" value="Terpenoid synthases"/>
    <property type="match status" value="1"/>
</dbReference>
<keyword evidence="3" id="KW-0808">Transferase</keyword>
<protein>
    <submittedName>
        <fullName evidence="6">Polyprenyl synthetase family protein</fullName>
    </submittedName>
</protein>
<comment type="similarity">
    <text evidence="2">Belongs to the FPP/GGPP synthase family.</text>
</comment>
<comment type="cofactor">
    <cofactor evidence="1">
        <name>Mg(2+)</name>
        <dbReference type="ChEBI" id="CHEBI:18420"/>
    </cofactor>
</comment>
<feature type="non-terminal residue" evidence="6">
    <location>
        <position position="1"/>
    </location>
</feature>
<dbReference type="Proteomes" id="UP001159371">
    <property type="component" value="Unassembled WGS sequence"/>
</dbReference>
<keyword evidence="7" id="KW-1185">Reference proteome</keyword>
<gene>
    <name evidence="6" type="ORF">NWP19_13060</name>
</gene>
<organism evidence="6 7">
    <name type="scientific">Umezakia ovalisporum FSS-43</name>
    <dbReference type="NCBI Taxonomy" id="2740520"/>
    <lineage>
        <taxon>Bacteria</taxon>
        <taxon>Bacillati</taxon>
        <taxon>Cyanobacteriota</taxon>
        <taxon>Cyanophyceae</taxon>
        <taxon>Nostocales</taxon>
        <taxon>Nodulariaceae</taxon>
        <taxon>Umezakia</taxon>
    </lineage>
</organism>
<dbReference type="InterPro" id="IPR033749">
    <property type="entry name" value="Polyprenyl_synt_CS"/>
</dbReference>
<sequence>PPEAVEQMRQFGEKVGIAFQLKDDLFDYGEAEIGKPVGIDIKEKKMTLPLIYALSQAPWLTKRRIINLVRNESEKPAKVAEVIEFVKGSGGIEYATAAMRRYVAEAEALLARFPDSPHRTALGQLVQYTIERTK</sequence>
<name>A0ABT6K615_9CYAN</name>
<dbReference type="InterPro" id="IPR008949">
    <property type="entry name" value="Isoprenoid_synthase_dom_sf"/>
</dbReference>
<comment type="caution">
    <text evidence="6">The sequence shown here is derived from an EMBL/GenBank/DDBJ whole genome shotgun (WGS) entry which is preliminary data.</text>
</comment>
<proteinExistence type="inferred from homology"/>
<dbReference type="InterPro" id="IPR000092">
    <property type="entry name" value="Polyprenyl_synt"/>
</dbReference>
<dbReference type="Pfam" id="PF00348">
    <property type="entry name" value="polyprenyl_synt"/>
    <property type="match status" value="1"/>
</dbReference>
<evidence type="ECO:0000313" key="7">
    <source>
        <dbReference type="Proteomes" id="UP001159371"/>
    </source>
</evidence>
<keyword evidence="5" id="KW-0460">Magnesium</keyword>